<keyword evidence="2" id="KW-1133">Transmembrane helix</keyword>
<evidence type="ECO:0000256" key="2">
    <source>
        <dbReference type="SAM" id="Phobius"/>
    </source>
</evidence>
<keyword evidence="4" id="KW-1185">Reference proteome</keyword>
<evidence type="ECO:0000256" key="1">
    <source>
        <dbReference type="SAM" id="MobiDB-lite"/>
    </source>
</evidence>
<organism evidence="3 4">
    <name type="scientific">Caerostris extrusa</name>
    <name type="common">Bark spider</name>
    <name type="synonym">Caerostris bankana</name>
    <dbReference type="NCBI Taxonomy" id="172846"/>
    <lineage>
        <taxon>Eukaryota</taxon>
        <taxon>Metazoa</taxon>
        <taxon>Ecdysozoa</taxon>
        <taxon>Arthropoda</taxon>
        <taxon>Chelicerata</taxon>
        <taxon>Arachnida</taxon>
        <taxon>Araneae</taxon>
        <taxon>Araneomorphae</taxon>
        <taxon>Entelegynae</taxon>
        <taxon>Araneoidea</taxon>
        <taxon>Araneidae</taxon>
        <taxon>Caerostris</taxon>
    </lineage>
</organism>
<comment type="caution">
    <text evidence="3">The sequence shown here is derived from an EMBL/GenBank/DDBJ whole genome shotgun (WGS) entry which is preliminary data.</text>
</comment>
<gene>
    <name evidence="3" type="primary">AVEN_192289_1</name>
    <name evidence="3" type="ORF">CEXT_227731</name>
</gene>
<dbReference type="Proteomes" id="UP001054945">
    <property type="component" value="Unassembled WGS sequence"/>
</dbReference>
<keyword evidence="2" id="KW-0472">Membrane</keyword>
<name>A0AAV4VF32_CAEEX</name>
<sequence length="118" mass="13137">MEGKYLVLSEDEINYGTVNPCCDSNKTSSLDSKLPFEQQSPKSRSSKNQSVNDQLSFEKQSMDACSCSPAQPCECGRRKKKVLLEPWARYKTISLAIGLSLFGVWMIVIAIVAKQGRL</sequence>
<dbReference type="AlphaFoldDB" id="A0AAV4VF32"/>
<evidence type="ECO:0000313" key="3">
    <source>
        <dbReference type="EMBL" id="GIY68890.1"/>
    </source>
</evidence>
<feature type="region of interest" description="Disordered" evidence="1">
    <location>
        <begin position="26"/>
        <end position="53"/>
    </location>
</feature>
<feature type="transmembrane region" description="Helical" evidence="2">
    <location>
        <begin position="93"/>
        <end position="113"/>
    </location>
</feature>
<protein>
    <submittedName>
        <fullName evidence="3">Uncharacterized protein</fullName>
    </submittedName>
</protein>
<dbReference type="EMBL" id="BPLR01014461">
    <property type="protein sequence ID" value="GIY68890.1"/>
    <property type="molecule type" value="Genomic_DNA"/>
</dbReference>
<evidence type="ECO:0000313" key="4">
    <source>
        <dbReference type="Proteomes" id="UP001054945"/>
    </source>
</evidence>
<accession>A0AAV4VF32</accession>
<reference evidence="3 4" key="1">
    <citation type="submission" date="2021-06" db="EMBL/GenBank/DDBJ databases">
        <title>Caerostris extrusa draft genome.</title>
        <authorList>
            <person name="Kono N."/>
            <person name="Arakawa K."/>
        </authorList>
    </citation>
    <scope>NUCLEOTIDE SEQUENCE [LARGE SCALE GENOMIC DNA]</scope>
</reference>
<proteinExistence type="predicted"/>
<keyword evidence="2" id="KW-0812">Transmembrane</keyword>